<evidence type="ECO:0000313" key="2">
    <source>
        <dbReference type="EMBL" id="GJD49424.1"/>
    </source>
</evidence>
<dbReference type="RefSeq" id="WP_128561514.1">
    <property type="nucleotide sequence ID" value="NZ_BPQH01000006.1"/>
</dbReference>
<dbReference type="Proteomes" id="UP001055167">
    <property type="component" value="Unassembled WGS sequence"/>
</dbReference>
<evidence type="ECO:0000313" key="3">
    <source>
        <dbReference type="Proteomes" id="UP001055167"/>
    </source>
</evidence>
<evidence type="ECO:0000256" key="1">
    <source>
        <dbReference type="SAM" id="MobiDB-lite"/>
    </source>
</evidence>
<feature type="compositionally biased region" description="Basic and acidic residues" evidence="1">
    <location>
        <begin position="72"/>
        <end position="91"/>
    </location>
</feature>
<accession>A0ABQ4QW26</accession>
<reference evidence="2" key="1">
    <citation type="journal article" date="2021" name="Front. Microbiol.">
        <title>Comprehensive Comparative Genomics and Phenotyping of Methylobacterium Species.</title>
        <authorList>
            <person name="Alessa O."/>
            <person name="Ogura Y."/>
            <person name="Fujitani Y."/>
            <person name="Takami H."/>
            <person name="Hayashi T."/>
            <person name="Sahin N."/>
            <person name="Tani A."/>
        </authorList>
    </citation>
    <scope>NUCLEOTIDE SEQUENCE</scope>
    <source>
        <strain evidence="2">KCTC 52305</strain>
    </source>
</reference>
<feature type="region of interest" description="Disordered" evidence="1">
    <location>
        <begin position="67"/>
        <end position="98"/>
    </location>
</feature>
<dbReference type="EMBL" id="BPQH01000006">
    <property type="protein sequence ID" value="GJD49424.1"/>
    <property type="molecule type" value="Genomic_DNA"/>
</dbReference>
<proteinExistence type="predicted"/>
<organism evidence="2 3">
    <name type="scientific">Methylobacterium crusticola</name>
    <dbReference type="NCBI Taxonomy" id="1697972"/>
    <lineage>
        <taxon>Bacteria</taxon>
        <taxon>Pseudomonadati</taxon>
        <taxon>Pseudomonadota</taxon>
        <taxon>Alphaproteobacteria</taxon>
        <taxon>Hyphomicrobiales</taxon>
        <taxon>Methylobacteriaceae</taxon>
        <taxon>Methylobacterium</taxon>
    </lineage>
</organism>
<gene>
    <name evidence="2" type="ORF">OPKNFCMD_2154</name>
</gene>
<reference evidence="2" key="2">
    <citation type="submission" date="2021-08" db="EMBL/GenBank/DDBJ databases">
        <authorList>
            <person name="Tani A."/>
            <person name="Ola A."/>
            <person name="Ogura Y."/>
            <person name="Katsura K."/>
            <person name="Hayashi T."/>
        </authorList>
    </citation>
    <scope>NUCLEOTIDE SEQUENCE</scope>
    <source>
        <strain evidence="2">KCTC 52305</strain>
    </source>
</reference>
<sequence>MDTPVIRRVAAAIQAEDAGPGTLFGIDDAAAERFARAAVAAYGAALAEAGLAIVPLAVAEAMQAHDQQVTEQGRKAAEDRESVKKPLERYRRLTGRKA</sequence>
<protein>
    <submittedName>
        <fullName evidence="2">Uncharacterized protein</fullName>
    </submittedName>
</protein>
<comment type="caution">
    <text evidence="2">The sequence shown here is derived from an EMBL/GenBank/DDBJ whole genome shotgun (WGS) entry which is preliminary data.</text>
</comment>
<name>A0ABQ4QW26_9HYPH</name>
<keyword evidence="3" id="KW-1185">Reference proteome</keyword>